<evidence type="ECO:0000313" key="2">
    <source>
        <dbReference type="EMBL" id="MDA3733512.1"/>
    </source>
</evidence>
<gene>
    <name evidence="2" type="ORF">PBV87_18690</name>
</gene>
<dbReference type="InterPro" id="IPR003797">
    <property type="entry name" value="DegV"/>
</dbReference>
<organism evidence="2 3">
    <name type="scientific">Holtiella tumoricola</name>
    <dbReference type="NCBI Taxonomy" id="3018743"/>
    <lineage>
        <taxon>Bacteria</taxon>
        <taxon>Bacillati</taxon>
        <taxon>Bacillota</taxon>
        <taxon>Clostridia</taxon>
        <taxon>Lachnospirales</taxon>
        <taxon>Cellulosilyticaceae</taxon>
        <taxon>Holtiella</taxon>
    </lineage>
</organism>
<keyword evidence="3" id="KW-1185">Reference proteome</keyword>
<keyword evidence="1" id="KW-0446">Lipid-binding</keyword>
<dbReference type="RefSeq" id="WP_271013328.1">
    <property type="nucleotide sequence ID" value="NZ_JAQIFT010000063.1"/>
</dbReference>
<dbReference type="PANTHER" id="PTHR33434">
    <property type="entry name" value="DEGV DOMAIN-CONTAINING PROTEIN DR_1986-RELATED"/>
    <property type="match status" value="1"/>
</dbReference>
<dbReference type="InterPro" id="IPR050270">
    <property type="entry name" value="DegV_domain_contain"/>
</dbReference>
<dbReference type="Pfam" id="PF02645">
    <property type="entry name" value="DegV"/>
    <property type="match status" value="1"/>
</dbReference>
<dbReference type="SUPFAM" id="SSF82549">
    <property type="entry name" value="DAK1/DegV-like"/>
    <property type="match status" value="1"/>
</dbReference>
<accession>A0AA42DRR1</accession>
<dbReference type="EMBL" id="JAQIFT010000063">
    <property type="protein sequence ID" value="MDA3733512.1"/>
    <property type="molecule type" value="Genomic_DNA"/>
</dbReference>
<comment type="caution">
    <text evidence="2">The sequence shown here is derived from an EMBL/GenBank/DDBJ whole genome shotgun (WGS) entry which is preliminary data.</text>
</comment>
<evidence type="ECO:0000256" key="1">
    <source>
        <dbReference type="ARBA" id="ARBA00023121"/>
    </source>
</evidence>
<dbReference type="NCBIfam" id="TIGR00762">
    <property type="entry name" value="DegV"/>
    <property type="match status" value="1"/>
</dbReference>
<evidence type="ECO:0000313" key="3">
    <source>
        <dbReference type="Proteomes" id="UP001169242"/>
    </source>
</evidence>
<dbReference type="Proteomes" id="UP001169242">
    <property type="component" value="Unassembled WGS sequence"/>
</dbReference>
<sequence length="286" mass="31104">MKTAIIADSNSGISAAEAKTLGVYILPMPVIIDHKTYFEGQDLTQEFFYESLLSGKEISTSQPAPGDVMALWEEVLAKGYDEIVYIPMSSGLSNSCQTALALAIEYEERVQVVDNHRISEPQRQSVLDALELAKKGLSAKEIKQNLEENAYESSIYIAVDTMEFLKKGGRVTAAAATIGTILNIKPVLTIQGDKLDAYAKVRGMKKSKHKMIEAIKEDIRTRFADAEPSELAIGIAGSALDTAIIKEWEEEIFKAFPGMASGYVPLTVSIGCHIGPNALGISVSRK</sequence>
<proteinExistence type="predicted"/>
<dbReference type="Gene3D" id="3.30.1180.10">
    <property type="match status" value="1"/>
</dbReference>
<protein>
    <submittedName>
        <fullName evidence="2">DegV family protein</fullName>
    </submittedName>
</protein>
<reference evidence="2" key="1">
    <citation type="journal article" date="2023" name="Int. J. Syst. Evol. Microbiol.">
        <title>&lt;i&gt;Holtiella tumoricola&lt;/i&gt; gen. nov. sp. nov., isolated from a human clinical sample.</title>
        <authorList>
            <person name="Allen-Vercoe E."/>
            <person name="Daigneault M.C."/>
            <person name="Vancuren S.J."/>
            <person name="Cochrane K."/>
            <person name="O'Neal L.L."/>
            <person name="Sankaranarayanan K."/>
            <person name="Lawson P.A."/>
        </authorList>
    </citation>
    <scope>NUCLEOTIDE SEQUENCE</scope>
    <source>
        <strain evidence="2">CC70A</strain>
    </source>
</reference>
<dbReference type="PROSITE" id="PS51482">
    <property type="entry name" value="DEGV"/>
    <property type="match status" value="1"/>
</dbReference>
<dbReference type="AlphaFoldDB" id="A0AA42DRR1"/>
<dbReference type="Gene3D" id="3.40.50.10170">
    <property type="match status" value="1"/>
</dbReference>
<dbReference type="PANTHER" id="PTHR33434:SF2">
    <property type="entry name" value="FATTY ACID-BINDING PROTEIN TM_1468"/>
    <property type="match status" value="1"/>
</dbReference>
<dbReference type="InterPro" id="IPR043168">
    <property type="entry name" value="DegV_C"/>
</dbReference>
<dbReference type="GO" id="GO:0008289">
    <property type="term" value="F:lipid binding"/>
    <property type="evidence" value="ECO:0007669"/>
    <property type="project" value="UniProtKB-KW"/>
</dbReference>
<name>A0AA42DRR1_9FIRM</name>